<evidence type="ECO:0000313" key="3">
    <source>
        <dbReference type="EMBL" id="AAL63592.1"/>
    </source>
</evidence>
<evidence type="ECO:0000313" key="4">
    <source>
        <dbReference type="Proteomes" id="UP000002439"/>
    </source>
</evidence>
<accession>Q8ZWV7</accession>
<protein>
    <submittedName>
        <fullName evidence="3">PaREP2b</fullName>
    </submittedName>
</protein>
<dbReference type="eggNOG" id="arCOG07952">
    <property type="taxonomic scope" value="Archaea"/>
</dbReference>
<dbReference type="HOGENOM" id="CLU_2056139_0_0_2"/>
<evidence type="ECO:0000259" key="2">
    <source>
        <dbReference type="Pfam" id="PF07775"/>
    </source>
</evidence>
<proteinExistence type="predicted"/>
<feature type="domain" description="PaRep2b" evidence="2">
    <location>
        <begin position="17"/>
        <end position="115"/>
    </location>
</feature>
<sequence>MRKLQRQGAPPTFWRSKAGEGGGVDPNDVVAKDAERRIKAVMRYVRVEWDGDRPRVVVEYEADGVAKSFTWSIRSRGRIQAHVRLNSERPLVLTTLTGDKLTREKKNMKVLATKHISLA</sequence>
<dbReference type="Pfam" id="PF07775">
    <property type="entry name" value="PaRep2b"/>
    <property type="match status" value="1"/>
</dbReference>
<dbReference type="PATRIC" id="fig|178306.9.peg.1181"/>
<feature type="region of interest" description="Disordered" evidence="1">
    <location>
        <begin position="1"/>
        <end position="28"/>
    </location>
</feature>
<dbReference type="KEGG" id="pai:PAE1600"/>
<keyword evidence="4" id="KW-1185">Reference proteome</keyword>
<name>Q8ZWV7_PYRAE</name>
<dbReference type="EMBL" id="AE009441">
    <property type="protein sequence ID" value="AAL63592.1"/>
    <property type="molecule type" value="Genomic_DNA"/>
</dbReference>
<dbReference type="Proteomes" id="UP000002439">
    <property type="component" value="Chromosome"/>
</dbReference>
<dbReference type="InterPro" id="IPR011689">
    <property type="entry name" value="PaRep2b"/>
</dbReference>
<dbReference type="InParanoid" id="Q8ZWV7"/>
<organism evidence="3 4">
    <name type="scientific">Pyrobaculum aerophilum (strain ATCC 51768 / DSM 7523 / JCM 9630 / CIP 104966 / NBRC 100827 / IM2)</name>
    <dbReference type="NCBI Taxonomy" id="178306"/>
    <lineage>
        <taxon>Archaea</taxon>
        <taxon>Thermoproteota</taxon>
        <taxon>Thermoprotei</taxon>
        <taxon>Thermoproteales</taxon>
        <taxon>Thermoproteaceae</taxon>
        <taxon>Pyrobaculum</taxon>
    </lineage>
</organism>
<evidence type="ECO:0000256" key="1">
    <source>
        <dbReference type="SAM" id="MobiDB-lite"/>
    </source>
</evidence>
<reference evidence="3 4" key="1">
    <citation type="journal article" date="2002" name="Proc. Natl. Acad. Sci. U.S.A.">
        <title>Genome sequence of the hyperthermophilic crenarchaeon Pyrobaculum aerophilum.</title>
        <authorList>
            <person name="Fitz-Gibbon S.T."/>
            <person name="Ladner H."/>
            <person name="Kim U.J."/>
            <person name="Stetter K.O."/>
            <person name="Simon M.I."/>
            <person name="Miller J.H."/>
        </authorList>
    </citation>
    <scope>NUCLEOTIDE SEQUENCE [LARGE SCALE GENOMIC DNA]</scope>
    <source>
        <strain evidence="4">ATCC 51768 / DSM 7523 / JCM 9630 / CIP 104966 / NBRC 100827 / IM2</strain>
    </source>
</reference>
<dbReference type="STRING" id="178306.PAE1600"/>
<gene>
    <name evidence="3" type="ordered locus">PAE1600</name>
</gene>
<dbReference type="EnsemblBacteria" id="AAL63592">
    <property type="protein sequence ID" value="AAL63592"/>
    <property type="gene ID" value="PAE1600"/>
</dbReference>
<dbReference type="AlphaFoldDB" id="Q8ZWV7"/>